<keyword evidence="1" id="KW-0812">Transmembrane</keyword>
<feature type="transmembrane region" description="Helical" evidence="1">
    <location>
        <begin position="218"/>
        <end position="238"/>
    </location>
</feature>
<feature type="transmembrane region" description="Helical" evidence="1">
    <location>
        <begin position="135"/>
        <end position="156"/>
    </location>
</feature>
<comment type="caution">
    <text evidence="2">The sequence shown here is derived from an EMBL/GenBank/DDBJ whole genome shotgun (WGS) entry which is preliminary data.</text>
</comment>
<feature type="transmembrane region" description="Helical" evidence="1">
    <location>
        <begin position="186"/>
        <end position="206"/>
    </location>
</feature>
<evidence type="ECO:0000313" key="3">
    <source>
        <dbReference type="Proteomes" id="UP000004750"/>
    </source>
</evidence>
<name>G9ZBX0_9GAMM</name>
<feature type="transmembrane region" description="Helical" evidence="1">
    <location>
        <begin position="244"/>
        <end position="264"/>
    </location>
</feature>
<protein>
    <submittedName>
        <fullName evidence="2">Uncharacterized protein</fullName>
    </submittedName>
</protein>
<dbReference type="Pfam" id="PF20599">
    <property type="entry name" value="DUF6796"/>
    <property type="match status" value="1"/>
</dbReference>
<organism evidence="2 3">
    <name type="scientific">Cardiobacterium valvarum F0432</name>
    <dbReference type="NCBI Taxonomy" id="797473"/>
    <lineage>
        <taxon>Bacteria</taxon>
        <taxon>Pseudomonadati</taxon>
        <taxon>Pseudomonadota</taxon>
        <taxon>Gammaproteobacteria</taxon>
        <taxon>Cardiobacteriales</taxon>
        <taxon>Cardiobacteriaceae</taxon>
        <taxon>Cardiobacterium</taxon>
    </lineage>
</organism>
<dbReference type="EMBL" id="AGCM01000015">
    <property type="protein sequence ID" value="EHM55947.1"/>
    <property type="molecule type" value="Genomic_DNA"/>
</dbReference>
<feature type="transmembrane region" description="Helical" evidence="1">
    <location>
        <begin position="44"/>
        <end position="67"/>
    </location>
</feature>
<dbReference type="Proteomes" id="UP000004750">
    <property type="component" value="Unassembled WGS sequence"/>
</dbReference>
<keyword evidence="1" id="KW-1133">Transmembrane helix</keyword>
<accession>G9ZBX0</accession>
<feature type="transmembrane region" description="Helical" evidence="1">
    <location>
        <begin position="101"/>
        <end position="123"/>
    </location>
</feature>
<proteinExistence type="predicted"/>
<dbReference type="HOGENOM" id="CLU_087921_0_0_6"/>
<gene>
    <name evidence="2" type="ORF">HMPREF9080_00248</name>
</gene>
<dbReference type="InterPro" id="IPR046475">
    <property type="entry name" value="DUF6796"/>
</dbReference>
<dbReference type="STRING" id="797473.HMPREF9080_00248"/>
<evidence type="ECO:0000313" key="2">
    <source>
        <dbReference type="EMBL" id="EHM55947.1"/>
    </source>
</evidence>
<sequence>MQTAALQKLQRPATFCFLPLIAKNMNHPIFKSLPLSEIPVNIRCLLLCGVFAACCWTLADMLLVGFVPQTAAYPLLTTLDSVMAGDVDLAALMLGGSPQRLLWGVLPATFSIIFYFAAACGVYRLLYPSRLARICFALLACGVALSPLGHAGFYFLGRSVQALVADPGADKSLFIALYNDFYRVLILHWATSIGLSACGYLLLLFAIARGQSTLPRALACLTPVPTGIVIAATCSFFPASTVAAMIGGATFNLVQLVFYLAALYTTGFRQAA</sequence>
<evidence type="ECO:0000256" key="1">
    <source>
        <dbReference type="SAM" id="Phobius"/>
    </source>
</evidence>
<dbReference type="PATRIC" id="fig|797473.3.peg.206"/>
<reference evidence="2 3" key="1">
    <citation type="submission" date="2011-08" db="EMBL/GenBank/DDBJ databases">
        <authorList>
            <person name="Weinstock G."/>
            <person name="Sodergren E."/>
            <person name="Clifton S."/>
            <person name="Fulton L."/>
            <person name="Fulton B."/>
            <person name="Courtney L."/>
            <person name="Fronick C."/>
            <person name="Harrison M."/>
            <person name="Strong C."/>
            <person name="Farmer C."/>
            <person name="Delahaunty K."/>
            <person name="Markovic C."/>
            <person name="Hall O."/>
            <person name="Minx P."/>
            <person name="Tomlinson C."/>
            <person name="Mitreva M."/>
            <person name="Hou S."/>
            <person name="Chen J."/>
            <person name="Wollam A."/>
            <person name="Pepin K.H."/>
            <person name="Johnson M."/>
            <person name="Bhonagiri V."/>
            <person name="Zhang X."/>
            <person name="Suruliraj S."/>
            <person name="Warren W."/>
            <person name="Chinwalla A."/>
            <person name="Mardis E.R."/>
            <person name="Wilson R.K."/>
        </authorList>
    </citation>
    <scope>NUCLEOTIDE SEQUENCE [LARGE SCALE GENOMIC DNA]</scope>
    <source>
        <strain evidence="2 3">F0432</strain>
    </source>
</reference>
<dbReference type="AlphaFoldDB" id="G9ZBX0"/>
<keyword evidence="1" id="KW-0472">Membrane</keyword>